<dbReference type="PANTHER" id="PTHR15131">
    <property type="entry name" value="SMALL NUCLEAR RNA ACTIVATING COMPLEX, POLYPEPTIDE 1"/>
    <property type="match status" value="1"/>
</dbReference>
<feature type="region of interest" description="Disordered" evidence="1">
    <location>
        <begin position="251"/>
        <end position="277"/>
    </location>
</feature>
<name>A0A6P4JAB7_DROKI</name>
<dbReference type="Pfam" id="PF09808">
    <property type="entry name" value="SNAPC1"/>
    <property type="match status" value="1"/>
</dbReference>
<dbReference type="GO" id="GO:0043565">
    <property type="term" value="F:sequence-specific DNA binding"/>
    <property type="evidence" value="ECO:0007669"/>
    <property type="project" value="TreeGrafter"/>
</dbReference>
<accession>A0A6P4JAB7</accession>
<evidence type="ECO:0000313" key="2">
    <source>
        <dbReference type="Proteomes" id="UP001652661"/>
    </source>
</evidence>
<organism evidence="2 3">
    <name type="scientific">Drosophila kikkawai</name>
    <name type="common">Fruit fly</name>
    <dbReference type="NCBI Taxonomy" id="30033"/>
    <lineage>
        <taxon>Eukaryota</taxon>
        <taxon>Metazoa</taxon>
        <taxon>Ecdysozoa</taxon>
        <taxon>Arthropoda</taxon>
        <taxon>Hexapoda</taxon>
        <taxon>Insecta</taxon>
        <taxon>Pterygota</taxon>
        <taxon>Neoptera</taxon>
        <taxon>Endopterygota</taxon>
        <taxon>Diptera</taxon>
        <taxon>Brachycera</taxon>
        <taxon>Muscomorpha</taxon>
        <taxon>Ephydroidea</taxon>
        <taxon>Drosophilidae</taxon>
        <taxon>Drosophila</taxon>
        <taxon>Sophophora</taxon>
    </lineage>
</organism>
<dbReference type="GO" id="GO:0042795">
    <property type="term" value="P:snRNA transcription by RNA polymerase II"/>
    <property type="evidence" value="ECO:0007669"/>
    <property type="project" value="TreeGrafter"/>
</dbReference>
<dbReference type="PANTHER" id="PTHR15131:SF3">
    <property type="entry name" value="SNRNA-ACTIVATING PROTEIN COMPLEX SUBUNIT 1"/>
    <property type="match status" value="1"/>
</dbReference>
<feature type="compositionally biased region" description="Polar residues" evidence="1">
    <location>
        <begin position="267"/>
        <end position="277"/>
    </location>
</feature>
<dbReference type="GO" id="GO:0042796">
    <property type="term" value="P:snRNA transcription by RNA polymerase III"/>
    <property type="evidence" value="ECO:0007669"/>
    <property type="project" value="TreeGrafter"/>
</dbReference>
<dbReference type="OrthoDB" id="20127at2759"/>
<reference evidence="3" key="1">
    <citation type="submission" date="2025-08" db="UniProtKB">
        <authorList>
            <consortium name="RefSeq"/>
        </authorList>
    </citation>
    <scope>IDENTIFICATION</scope>
    <source>
        <strain evidence="3">14028-0561.14</strain>
        <tissue evidence="3">Whole fly</tissue>
    </source>
</reference>
<keyword evidence="2" id="KW-1185">Reference proteome</keyword>
<evidence type="ECO:0000256" key="1">
    <source>
        <dbReference type="SAM" id="MobiDB-lite"/>
    </source>
</evidence>
<protein>
    <submittedName>
        <fullName evidence="3">snRNA-activating protein complex subunit 1</fullName>
    </submittedName>
</protein>
<evidence type="ECO:0000313" key="3">
    <source>
        <dbReference type="RefSeq" id="XP_017031543.1"/>
    </source>
</evidence>
<sequence>MELNIYDDCWELVQRFQRLVNDGDNLEFEVFCRCWRELQLQHLFTCQSNHTEVIATTLAALHVAKRLACSRRSCGDTFSASRSQRIAGFYLLYVIYHKQPTHKFVKIDVSPRTWQEMTDYVLLLREESPERKDTQQVAHMFWRLVQEQAFRYTALDYCQGLDNLADYDRLESIVGAKRGKQMVKQQRPKNVSLAYELEAAHELDMTSQSFCDLESAYNNQKQNLPGQQLALPSTNIFGQLQEVFGDIQKLLGGNKNQPAAQAETDQDQSPTSSNKNQLEVRQQVRLKAMYGEEQPQQAVELDCALEVNEAHQRRMSSATVFQRALPEDVQREYELYEFSDNDDDEAVNEMVGEENEVTEEEVQQLLGS</sequence>
<dbReference type="AlphaFoldDB" id="A0A6P4JAB7"/>
<dbReference type="Proteomes" id="UP001652661">
    <property type="component" value="Chromosome 3R"/>
</dbReference>
<dbReference type="InterPro" id="IPR019188">
    <property type="entry name" value="SNAPC1"/>
</dbReference>
<dbReference type="GO" id="GO:0019185">
    <property type="term" value="C:snRNA-activating protein complex"/>
    <property type="evidence" value="ECO:0007669"/>
    <property type="project" value="TreeGrafter"/>
</dbReference>
<gene>
    <name evidence="3" type="primary">Pbp45</name>
</gene>
<dbReference type="OMA" id="IYNKQPT"/>
<proteinExistence type="predicted"/>
<dbReference type="RefSeq" id="XP_017031543.1">
    <property type="nucleotide sequence ID" value="XM_017176054.3"/>
</dbReference>